<keyword evidence="1" id="KW-0479">Metal-binding</keyword>
<gene>
    <name evidence="4" type="ORF">Pan181_00980</name>
</gene>
<sequence length="323" mass="35277" precursor="true">MNRYRRPRLSLLSTLGLIALFLAAGCQQTTPSESSLPVADPHPAGPAKTGILLVSHGSHSEQWRTMLTQLGDEVQTELVATEGIDGVKSAFMEYTEPSIATRLKEFDAEGYTRVILIPILLTVSSHSFDDIPTIVGLKEDAKSLLTLESEGIERYTPQATVTLAPLLDFSQLLEKNLPRRFAELSKSPAEEGVVLVAYGSEPFNEEWEAFFAHTDEVVQQTTGAAEVVHTWCGHIAHYSGDPTKQAIDDLLTRRERVIVIPVLVARDEGFQGRIIGGAVAESSAPERVAYAGDAILPDKNLNEWIVTIARKLQSESTESPASE</sequence>
<name>A0A518AGS0_9BACT</name>
<accession>A0A518AGS0</accession>
<dbReference type="Gene3D" id="3.40.50.1400">
    <property type="match status" value="1"/>
</dbReference>
<proteinExistence type="predicted"/>
<evidence type="ECO:0000313" key="4">
    <source>
        <dbReference type="EMBL" id="QDU53920.1"/>
    </source>
</evidence>
<dbReference type="EMBL" id="CP036278">
    <property type="protein sequence ID" value="QDU53920.1"/>
    <property type="molecule type" value="Genomic_DNA"/>
</dbReference>
<dbReference type="Proteomes" id="UP000315750">
    <property type="component" value="Chromosome"/>
</dbReference>
<dbReference type="AlphaFoldDB" id="A0A518AGS0"/>
<protein>
    <submittedName>
        <fullName evidence="4">Sirohydrochlorin cobaltochelatase</fullName>
    </submittedName>
</protein>
<dbReference type="PANTHER" id="PTHR33542">
    <property type="entry name" value="SIROHYDROCHLORIN FERROCHELATASE, CHLOROPLASTIC"/>
    <property type="match status" value="1"/>
</dbReference>
<dbReference type="Pfam" id="PF01903">
    <property type="entry name" value="CbiX"/>
    <property type="match status" value="1"/>
</dbReference>
<evidence type="ECO:0000256" key="2">
    <source>
        <dbReference type="ARBA" id="ARBA00023239"/>
    </source>
</evidence>
<dbReference type="CDD" id="cd03416">
    <property type="entry name" value="CbiX_SirB_N"/>
    <property type="match status" value="1"/>
</dbReference>
<dbReference type="GO" id="GO:0016829">
    <property type="term" value="F:lyase activity"/>
    <property type="evidence" value="ECO:0007669"/>
    <property type="project" value="UniProtKB-KW"/>
</dbReference>
<evidence type="ECO:0000313" key="5">
    <source>
        <dbReference type="Proteomes" id="UP000315750"/>
    </source>
</evidence>
<evidence type="ECO:0000256" key="1">
    <source>
        <dbReference type="ARBA" id="ARBA00022723"/>
    </source>
</evidence>
<dbReference type="InterPro" id="IPR050963">
    <property type="entry name" value="Sirohydro_Cobaltochel/CbiX"/>
</dbReference>
<keyword evidence="3" id="KW-0732">Signal</keyword>
<reference evidence="4 5" key="1">
    <citation type="submission" date="2019-02" db="EMBL/GenBank/DDBJ databases">
        <title>Deep-cultivation of Planctomycetes and their phenomic and genomic characterization uncovers novel biology.</title>
        <authorList>
            <person name="Wiegand S."/>
            <person name="Jogler M."/>
            <person name="Boedeker C."/>
            <person name="Pinto D."/>
            <person name="Vollmers J."/>
            <person name="Rivas-Marin E."/>
            <person name="Kohn T."/>
            <person name="Peeters S.H."/>
            <person name="Heuer A."/>
            <person name="Rast P."/>
            <person name="Oberbeckmann S."/>
            <person name="Bunk B."/>
            <person name="Jeske O."/>
            <person name="Meyerdierks A."/>
            <person name="Storesund J.E."/>
            <person name="Kallscheuer N."/>
            <person name="Luecker S."/>
            <person name="Lage O.M."/>
            <person name="Pohl T."/>
            <person name="Merkel B.J."/>
            <person name="Hornburger P."/>
            <person name="Mueller R.-W."/>
            <person name="Bruemmer F."/>
            <person name="Labrenz M."/>
            <person name="Spormann A.M."/>
            <person name="Op den Camp H."/>
            <person name="Overmann J."/>
            <person name="Amann R."/>
            <person name="Jetten M.S.M."/>
            <person name="Mascher T."/>
            <person name="Medema M.H."/>
            <person name="Devos D.P."/>
            <person name="Kaster A.-K."/>
            <person name="Ovreas L."/>
            <person name="Rohde M."/>
            <person name="Galperin M.Y."/>
            <person name="Jogler C."/>
        </authorList>
    </citation>
    <scope>NUCLEOTIDE SEQUENCE [LARGE SCALE GENOMIC DNA]</scope>
    <source>
        <strain evidence="4 5">Pan181</strain>
    </source>
</reference>
<dbReference type="GO" id="GO:0046872">
    <property type="term" value="F:metal ion binding"/>
    <property type="evidence" value="ECO:0007669"/>
    <property type="project" value="UniProtKB-KW"/>
</dbReference>
<feature type="signal peptide" evidence="3">
    <location>
        <begin position="1"/>
        <end position="24"/>
    </location>
</feature>
<dbReference type="InterPro" id="IPR002762">
    <property type="entry name" value="CbiX-like"/>
</dbReference>
<dbReference type="PROSITE" id="PS51257">
    <property type="entry name" value="PROKAR_LIPOPROTEIN"/>
    <property type="match status" value="1"/>
</dbReference>
<keyword evidence="2" id="KW-0456">Lyase</keyword>
<dbReference type="OrthoDB" id="1066872at2"/>
<organism evidence="4 5">
    <name type="scientific">Aeoliella mucimassa</name>
    <dbReference type="NCBI Taxonomy" id="2527972"/>
    <lineage>
        <taxon>Bacteria</taxon>
        <taxon>Pseudomonadati</taxon>
        <taxon>Planctomycetota</taxon>
        <taxon>Planctomycetia</taxon>
        <taxon>Pirellulales</taxon>
        <taxon>Lacipirellulaceae</taxon>
        <taxon>Aeoliella</taxon>
    </lineage>
</organism>
<evidence type="ECO:0000256" key="3">
    <source>
        <dbReference type="SAM" id="SignalP"/>
    </source>
</evidence>
<keyword evidence="5" id="KW-1185">Reference proteome</keyword>
<dbReference type="KEGG" id="amuc:Pan181_00980"/>
<dbReference type="RefSeq" id="WP_145244962.1">
    <property type="nucleotide sequence ID" value="NZ_CP036278.1"/>
</dbReference>
<dbReference type="PANTHER" id="PTHR33542:SF3">
    <property type="entry name" value="SIROHYDROCHLORIN FERROCHELATASE, CHLOROPLASTIC"/>
    <property type="match status" value="1"/>
</dbReference>
<dbReference type="SUPFAM" id="SSF53800">
    <property type="entry name" value="Chelatase"/>
    <property type="match status" value="1"/>
</dbReference>
<feature type="chain" id="PRO_5021793202" evidence="3">
    <location>
        <begin position="25"/>
        <end position="323"/>
    </location>
</feature>